<name>A0AAD5UGU1_9FUNG</name>
<comment type="caution">
    <text evidence="4">The sequence shown here is derived from an EMBL/GenBank/DDBJ whole genome shotgun (WGS) entry which is preliminary data.</text>
</comment>
<dbReference type="AlphaFoldDB" id="A0AAD5UGU1"/>
<organism evidence="4 5">
    <name type="scientific">Boothiomyces macroporosus</name>
    <dbReference type="NCBI Taxonomy" id="261099"/>
    <lineage>
        <taxon>Eukaryota</taxon>
        <taxon>Fungi</taxon>
        <taxon>Fungi incertae sedis</taxon>
        <taxon>Chytridiomycota</taxon>
        <taxon>Chytridiomycota incertae sedis</taxon>
        <taxon>Chytridiomycetes</taxon>
        <taxon>Rhizophydiales</taxon>
        <taxon>Terramycetaceae</taxon>
        <taxon>Boothiomyces</taxon>
    </lineage>
</organism>
<evidence type="ECO:0000313" key="5">
    <source>
        <dbReference type="Proteomes" id="UP001210925"/>
    </source>
</evidence>
<feature type="transmembrane region" description="Helical" evidence="3">
    <location>
        <begin position="269"/>
        <end position="293"/>
    </location>
</feature>
<feature type="transmembrane region" description="Helical" evidence="3">
    <location>
        <begin position="314"/>
        <end position="335"/>
    </location>
</feature>
<sequence>MTIFELCTSIVTSTFNPNPDIAVELVNSLGLAEEEVTYGRKEKYGYKGIAHNGKRYMLRGGSSKADKSLYASPLHFAVVCENITMVKRLLAAGADPRIKCGAGVDCIELASANGSKHIAYLLVLGVWILAILISGTAVGIYIPSVMTKAQKRSRSNLFGLIRVKYAFIILTVLDWIGLGFYIYKVIAVPDSILRLIIELQKLPYDIVATSFAGIHFSLLAHVHHYTFKIASKIKDEQKKAQLNIKRRKNANSEHESVNEDSKIEEDESYLAVLGTWILVTLITGTMIGLYIPVVISRAQKKYNGALHGLINAKYALLGLGLLDWIGVFIYFYKAMLITDSRSILTLELKQLPYDIIATAVAGIHYAILTHIFHFTQQITSKIRDDKKKSQMNPKRRKSATNEEIVQEEIRSVEEVGSTAE</sequence>
<evidence type="ECO:0000256" key="2">
    <source>
        <dbReference type="SAM" id="MobiDB-lite"/>
    </source>
</evidence>
<dbReference type="Gene3D" id="1.25.40.20">
    <property type="entry name" value="Ankyrin repeat-containing domain"/>
    <property type="match status" value="1"/>
</dbReference>
<dbReference type="PROSITE" id="PS50088">
    <property type="entry name" value="ANK_REPEAT"/>
    <property type="match status" value="1"/>
</dbReference>
<keyword evidence="3" id="KW-0472">Membrane</keyword>
<evidence type="ECO:0000256" key="1">
    <source>
        <dbReference type="PROSITE-ProRule" id="PRU00023"/>
    </source>
</evidence>
<proteinExistence type="predicted"/>
<dbReference type="Proteomes" id="UP001210925">
    <property type="component" value="Unassembled WGS sequence"/>
</dbReference>
<protein>
    <submittedName>
        <fullName evidence="4">Uncharacterized protein</fullName>
    </submittedName>
</protein>
<feature type="transmembrane region" description="Helical" evidence="3">
    <location>
        <begin position="163"/>
        <end position="183"/>
    </location>
</feature>
<evidence type="ECO:0000256" key="3">
    <source>
        <dbReference type="SAM" id="Phobius"/>
    </source>
</evidence>
<dbReference type="InterPro" id="IPR002110">
    <property type="entry name" value="Ankyrin_rpt"/>
</dbReference>
<dbReference type="Pfam" id="PF00023">
    <property type="entry name" value="Ank"/>
    <property type="match status" value="1"/>
</dbReference>
<reference evidence="4" key="1">
    <citation type="submission" date="2020-05" db="EMBL/GenBank/DDBJ databases">
        <title>Phylogenomic resolution of chytrid fungi.</title>
        <authorList>
            <person name="Stajich J.E."/>
            <person name="Amses K."/>
            <person name="Simmons R."/>
            <person name="Seto K."/>
            <person name="Myers J."/>
            <person name="Bonds A."/>
            <person name="Quandt C.A."/>
            <person name="Barry K."/>
            <person name="Liu P."/>
            <person name="Grigoriev I."/>
            <person name="Longcore J.E."/>
            <person name="James T.Y."/>
        </authorList>
    </citation>
    <scope>NUCLEOTIDE SEQUENCE</scope>
    <source>
        <strain evidence="4">PLAUS21</strain>
    </source>
</reference>
<dbReference type="InterPro" id="IPR036770">
    <property type="entry name" value="Ankyrin_rpt-contain_sf"/>
</dbReference>
<feature type="transmembrane region" description="Helical" evidence="3">
    <location>
        <begin position="355"/>
        <end position="374"/>
    </location>
</feature>
<evidence type="ECO:0000313" key="4">
    <source>
        <dbReference type="EMBL" id="KAJ3257276.1"/>
    </source>
</evidence>
<keyword evidence="3" id="KW-0812">Transmembrane</keyword>
<keyword evidence="1" id="KW-0040">ANK repeat</keyword>
<dbReference type="EMBL" id="JADGKB010000040">
    <property type="protein sequence ID" value="KAJ3257276.1"/>
    <property type="molecule type" value="Genomic_DNA"/>
</dbReference>
<dbReference type="SUPFAM" id="SSF48403">
    <property type="entry name" value="Ankyrin repeat"/>
    <property type="match status" value="1"/>
</dbReference>
<accession>A0AAD5UGU1</accession>
<gene>
    <name evidence="4" type="ORF">HK103_004830</name>
</gene>
<feature type="repeat" description="ANK" evidence="1">
    <location>
        <begin position="69"/>
        <end position="101"/>
    </location>
</feature>
<dbReference type="PROSITE" id="PS50297">
    <property type="entry name" value="ANK_REP_REGION"/>
    <property type="match status" value="1"/>
</dbReference>
<keyword evidence="5" id="KW-1185">Reference proteome</keyword>
<keyword evidence="3" id="KW-1133">Transmembrane helix</keyword>
<feature type="transmembrane region" description="Helical" evidence="3">
    <location>
        <begin position="118"/>
        <end position="142"/>
    </location>
</feature>
<feature type="region of interest" description="Disordered" evidence="2">
    <location>
        <begin position="383"/>
        <end position="403"/>
    </location>
</feature>